<evidence type="ECO:0000313" key="3">
    <source>
        <dbReference type="Proteomes" id="UP000800096"/>
    </source>
</evidence>
<sequence length="107" mass="11191">MLSVLCTVYAAALCTAGTLTQKFPTRKEKHCLLPVPLAPGRHVHDPTLANCIASNPTRPSLADSDPLTAPWQLSMLGVSGGFLTAILPASTKSTLAFALQASCLLFA</sequence>
<organism evidence="2 3">
    <name type="scientific">Ampelomyces quisqualis</name>
    <name type="common">Powdery mildew agent</name>
    <dbReference type="NCBI Taxonomy" id="50730"/>
    <lineage>
        <taxon>Eukaryota</taxon>
        <taxon>Fungi</taxon>
        <taxon>Dikarya</taxon>
        <taxon>Ascomycota</taxon>
        <taxon>Pezizomycotina</taxon>
        <taxon>Dothideomycetes</taxon>
        <taxon>Pleosporomycetidae</taxon>
        <taxon>Pleosporales</taxon>
        <taxon>Pleosporineae</taxon>
        <taxon>Phaeosphaeriaceae</taxon>
        <taxon>Ampelomyces</taxon>
    </lineage>
</organism>
<feature type="signal peptide" evidence="1">
    <location>
        <begin position="1"/>
        <end position="20"/>
    </location>
</feature>
<evidence type="ECO:0008006" key="4">
    <source>
        <dbReference type="Google" id="ProtNLM"/>
    </source>
</evidence>
<dbReference type="Proteomes" id="UP000800096">
    <property type="component" value="Unassembled WGS sequence"/>
</dbReference>
<dbReference type="EMBL" id="ML979139">
    <property type="protein sequence ID" value="KAF1913362.1"/>
    <property type="molecule type" value="Genomic_DNA"/>
</dbReference>
<accession>A0A6A5QDF7</accession>
<keyword evidence="3" id="KW-1185">Reference proteome</keyword>
<proteinExistence type="predicted"/>
<evidence type="ECO:0000256" key="1">
    <source>
        <dbReference type="SAM" id="SignalP"/>
    </source>
</evidence>
<evidence type="ECO:0000313" key="2">
    <source>
        <dbReference type="EMBL" id="KAF1913362.1"/>
    </source>
</evidence>
<feature type="chain" id="PRO_5025685732" description="Secreted protein" evidence="1">
    <location>
        <begin position="21"/>
        <end position="107"/>
    </location>
</feature>
<gene>
    <name evidence="2" type="ORF">BDU57DRAFT_353820</name>
</gene>
<dbReference type="AlphaFoldDB" id="A0A6A5QDF7"/>
<keyword evidence="1" id="KW-0732">Signal</keyword>
<protein>
    <recommendedName>
        <fullName evidence="4">Secreted protein</fullName>
    </recommendedName>
</protein>
<name>A0A6A5QDF7_AMPQU</name>
<reference evidence="2" key="1">
    <citation type="journal article" date="2020" name="Stud. Mycol.">
        <title>101 Dothideomycetes genomes: a test case for predicting lifestyles and emergence of pathogens.</title>
        <authorList>
            <person name="Haridas S."/>
            <person name="Albert R."/>
            <person name="Binder M."/>
            <person name="Bloem J."/>
            <person name="Labutti K."/>
            <person name="Salamov A."/>
            <person name="Andreopoulos B."/>
            <person name="Baker S."/>
            <person name="Barry K."/>
            <person name="Bills G."/>
            <person name="Bluhm B."/>
            <person name="Cannon C."/>
            <person name="Castanera R."/>
            <person name="Culley D."/>
            <person name="Daum C."/>
            <person name="Ezra D."/>
            <person name="Gonzalez J."/>
            <person name="Henrissat B."/>
            <person name="Kuo A."/>
            <person name="Liang C."/>
            <person name="Lipzen A."/>
            <person name="Lutzoni F."/>
            <person name="Magnuson J."/>
            <person name="Mondo S."/>
            <person name="Nolan M."/>
            <person name="Ohm R."/>
            <person name="Pangilinan J."/>
            <person name="Park H.-J."/>
            <person name="Ramirez L."/>
            <person name="Alfaro M."/>
            <person name="Sun H."/>
            <person name="Tritt A."/>
            <person name="Yoshinaga Y."/>
            <person name="Zwiers L.-H."/>
            <person name="Turgeon B."/>
            <person name="Goodwin S."/>
            <person name="Spatafora J."/>
            <person name="Crous P."/>
            <person name="Grigoriev I."/>
        </authorList>
    </citation>
    <scope>NUCLEOTIDE SEQUENCE</scope>
    <source>
        <strain evidence="2">HMLAC05119</strain>
    </source>
</reference>